<reference evidence="2" key="1">
    <citation type="submission" date="2022-12" db="EMBL/GenBank/DDBJ databases">
        <authorList>
            <person name="Alioto T."/>
            <person name="Alioto T."/>
            <person name="Gomez Garrido J."/>
        </authorList>
    </citation>
    <scope>NUCLEOTIDE SEQUENCE</scope>
</reference>
<sequence length="56" mass="6321">MLFARDAPEGERAGLAGARHSICKRRNTRRNCSSSTQDVKRTSGRPFSARIKEHYS</sequence>
<evidence type="ECO:0000313" key="3">
    <source>
        <dbReference type="Proteomes" id="UP001178461"/>
    </source>
</evidence>
<gene>
    <name evidence="2" type="ORF">PODLI_1B025140</name>
</gene>
<keyword evidence="3" id="KW-1185">Reference proteome</keyword>
<name>A0AA35KBS1_9SAUR</name>
<dbReference type="Proteomes" id="UP001178461">
    <property type="component" value="Chromosome 5"/>
</dbReference>
<feature type="region of interest" description="Disordered" evidence="1">
    <location>
        <begin position="26"/>
        <end position="56"/>
    </location>
</feature>
<protein>
    <submittedName>
        <fullName evidence="2">Uncharacterized protein</fullName>
    </submittedName>
</protein>
<proteinExistence type="predicted"/>
<evidence type="ECO:0000313" key="2">
    <source>
        <dbReference type="EMBL" id="CAI5774238.1"/>
    </source>
</evidence>
<dbReference type="EMBL" id="OX395130">
    <property type="protein sequence ID" value="CAI5774238.1"/>
    <property type="molecule type" value="Genomic_DNA"/>
</dbReference>
<organism evidence="2 3">
    <name type="scientific">Podarcis lilfordi</name>
    <name type="common">Lilford's wall lizard</name>
    <dbReference type="NCBI Taxonomy" id="74358"/>
    <lineage>
        <taxon>Eukaryota</taxon>
        <taxon>Metazoa</taxon>
        <taxon>Chordata</taxon>
        <taxon>Craniata</taxon>
        <taxon>Vertebrata</taxon>
        <taxon>Euteleostomi</taxon>
        <taxon>Lepidosauria</taxon>
        <taxon>Squamata</taxon>
        <taxon>Bifurcata</taxon>
        <taxon>Unidentata</taxon>
        <taxon>Episquamata</taxon>
        <taxon>Laterata</taxon>
        <taxon>Lacertibaenia</taxon>
        <taxon>Lacertidae</taxon>
        <taxon>Podarcis</taxon>
    </lineage>
</organism>
<evidence type="ECO:0000256" key="1">
    <source>
        <dbReference type="SAM" id="MobiDB-lite"/>
    </source>
</evidence>
<dbReference type="AlphaFoldDB" id="A0AA35KBS1"/>
<accession>A0AA35KBS1</accession>